<organism evidence="4 5">
    <name type="scientific">Crassostrea virginica</name>
    <name type="common">Eastern oyster</name>
    <dbReference type="NCBI Taxonomy" id="6565"/>
    <lineage>
        <taxon>Eukaryota</taxon>
        <taxon>Metazoa</taxon>
        <taxon>Spiralia</taxon>
        <taxon>Lophotrochozoa</taxon>
        <taxon>Mollusca</taxon>
        <taxon>Bivalvia</taxon>
        <taxon>Autobranchia</taxon>
        <taxon>Pteriomorphia</taxon>
        <taxon>Ostreida</taxon>
        <taxon>Ostreoidea</taxon>
        <taxon>Ostreidae</taxon>
        <taxon>Crassostrea</taxon>
    </lineage>
</organism>
<protein>
    <submittedName>
        <fullName evidence="5">Uncharacterized protein LOC111138327</fullName>
    </submittedName>
</protein>
<dbReference type="PANTHER" id="PTHR43364:SF4">
    <property type="entry name" value="NAD(P)-LINKED OXIDOREDUCTASE SUPERFAMILY PROTEIN"/>
    <property type="match status" value="1"/>
</dbReference>
<evidence type="ECO:0000313" key="4">
    <source>
        <dbReference type="Proteomes" id="UP000694844"/>
    </source>
</evidence>
<dbReference type="GO" id="GO:0016491">
    <property type="term" value="F:oxidoreductase activity"/>
    <property type="evidence" value="ECO:0007669"/>
    <property type="project" value="UniProtKB-KW"/>
</dbReference>
<dbReference type="Pfam" id="PF00248">
    <property type="entry name" value="Aldo_ket_red"/>
    <property type="match status" value="1"/>
</dbReference>
<dbReference type="FunFam" id="3.20.20.100:FF:000004">
    <property type="entry name" value="Oxidoreductase, aldo/keto reductase"/>
    <property type="match status" value="1"/>
</dbReference>
<dbReference type="CDD" id="cd19081">
    <property type="entry name" value="AKR_AKR9C1"/>
    <property type="match status" value="1"/>
</dbReference>
<keyword evidence="1" id="KW-0560">Oxidoreductase</keyword>
<dbReference type="Gene3D" id="3.20.20.100">
    <property type="entry name" value="NADP-dependent oxidoreductase domain"/>
    <property type="match status" value="1"/>
</dbReference>
<gene>
    <name evidence="5" type="primary">LOC111138327</name>
</gene>
<proteinExistence type="inferred from homology"/>
<dbReference type="InterPro" id="IPR036812">
    <property type="entry name" value="NAD(P)_OxRdtase_dom_sf"/>
</dbReference>
<dbReference type="InterPro" id="IPR023210">
    <property type="entry name" value="NADP_OxRdtase_dom"/>
</dbReference>
<reference evidence="5" key="1">
    <citation type="submission" date="2025-08" db="UniProtKB">
        <authorList>
            <consortium name="RefSeq"/>
        </authorList>
    </citation>
    <scope>IDENTIFICATION</scope>
    <source>
        <tissue evidence="5">Whole sample</tissue>
    </source>
</reference>
<feature type="domain" description="NADP-dependent oxidoreductase" evidence="3">
    <location>
        <begin position="15"/>
        <end position="328"/>
    </location>
</feature>
<dbReference type="OrthoDB" id="48988at2759"/>
<dbReference type="SUPFAM" id="SSF51430">
    <property type="entry name" value="NAD(P)-linked oxidoreductase"/>
    <property type="match status" value="1"/>
</dbReference>
<evidence type="ECO:0000313" key="5">
    <source>
        <dbReference type="RefSeq" id="XP_022345947.1"/>
    </source>
</evidence>
<dbReference type="Proteomes" id="UP000694844">
    <property type="component" value="Chromosome 5"/>
</dbReference>
<sequence>MEYNYLGRSGLRVSNICLGTMTFGSPLLGKLDKEGSHKILDKFAALGGNFIDTANVYTKGVSETIIGEWLVNQKRENFVIATKVRAQMGDGPNEVGLSRQHIMFNCEASLKRLQTDYIDLYQTHGWDYATPPEEWLGALKDLVTAGKVRYIGVSNLCGWQLQKVVDLCKTGDYPPIVSLQQQYNLLCRQPELEELQVCKAEGLGVLPWSPLKGGMLTGKYKRGVRPNPKEGRIGIVAQDESRAMQIAPAWSQYDQNDEFWKLVEGMEKIAKDTGKSVAQVAIRWLLQKNVVSSVIIGANNLDQLEANVGATGDWRLSREQMEELDKLSKPDMPYPYEMIMRLGVDRSNPYYPQPFVGNI</sequence>
<dbReference type="InterPro" id="IPR050523">
    <property type="entry name" value="AKR_Detox_Biosynth"/>
</dbReference>
<evidence type="ECO:0000256" key="2">
    <source>
        <dbReference type="ARBA" id="ARBA00038157"/>
    </source>
</evidence>
<dbReference type="RefSeq" id="XP_022345947.1">
    <property type="nucleotide sequence ID" value="XM_022490239.1"/>
</dbReference>
<dbReference type="AlphaFoldDB" id="A0A8B8F190"/>
<name>A0A8B8F190_CRAVI</name>
<dbReference type="InterPro" id="IPR020471">
    <property type="entry name" value="AKR"/>
</dbReference>
<dbReference type="GO" id="GO:0005829">
    <property type="term" value="C:cytosol"/>
    <property type="evidence" value="ECO:0007669"/>
    <property type="project" value="UniProtKB-ARBA"/>
</dbReference>
<dbReference type="PRINTS" id="PR00069">
    <property type="entry name" value="ALDKETRDTASE"/>
</dbReference>
<dbReference type="GeneID" id="111138327"/>
<accession>A0A8B8F190</accession>
<dbReference type="KEGG" id="cvn:111138327"/>
<evidence type="ECO:0000259" key="3">
    <source>
        <dbReference type="Pfam" id="PF00248"/>
    </source>
</evidence>
<keyword evidence="4" id="KW-1185">Reference proteome</keyword>
<evidence type="ECO:0000256" key="1">
    <source>
        <dbReference type="ARBA" id="ARBA00023002"/>
    </source>
</evidence>
<comment type="similarity">
    <text evidence="2">Belongs to the aldo/keto reductase family. Aldo/keto reductase 2 subfamily.</text>
</comment>
<dbReference type="PANTHER" id="PTHR43364">
    <property type="entry name" value="NADH-SPECIFIC METHYLGLYOXAL REDUCTASE-RELATED"/>
    <property type="match status" value="1"/>
</dbReference>